<dbReference type="Proteomes" id="UP000198034">
    <property type="component" value="Unassembled WGS sequence"/>
</dbReference>
<dbReference type="EMBL" id="MTCY01000010">
    <property type="protein sequence ID" value="OWP78446.1"/>
    <property type="molecule type" value="Genomic_DNA"/>
</dbReference>
<reference evidence="1 2" key="1">
    <citation type="journal article" date="2017" name="Infect. Genet. Evol.">
        <title>Comparative genome analysis of fish pathogen Flavobacterium columnare reveals extensive sequence diversity within the species.</title>
        <authorList>
            <person name="Kayansamruaj P."/>
            <person name="Dong H.T."/>
            <person name="Hirono I."/>
            <person name="Kondo H."/>
            <person name="Senapin S."/>
            <person name="Rodkhum C."/>
        </authorList>
    </citation>
    <scope>NUCLEOTIDE SEQUENCE [LARGE SCALE GENOMIC DNA]</scope>
    <source>
        <strain evidence="1 2">1214</strain>
    </source>
</reference>
<name>A0A246GC32_9FLAO</name>
<evidence type="ECO:0000313" key="2">
    <source>
        <dbReference type="Proteomes" id="UP000198034"/>
    </source>
</evidence>
<sequence>MKKILEIVSLHYDPINKVGFINVLRDYLQCDIVEAQNILKQLTEGQILRLQLDLPIEECDVFLYHISELGIGIRYYSWHEEEPDGGAKSC</sequence>
<accession>A0A246GC32</accession>
<protein>
    <submittedName>
        <fullName evidence="1">Uncharacterized protein</fullName>
    </submittedName>
</protein>
<comment type="caution">
    <text evidence="1">The sequence shown here is derived from an EMBL/GenBank/DDBJ whole genome shotgun (WGS) entry which is preliminary data.</text>
</comment>
<evidence type="ECO:0000313" key="1">
    <source>
        <dbReference type="EMBL" id="OWP78446.1"/>
    </source>
</evidence>
<gene>
    <name evidence="1" type="ORF">BWK62_05230</name>
</gene>
<organism evidence="1 2">
    <name type="scientific">Flavobacterium columnare</name>
    <dbReference type="NCBI Taxonomy" id="996"/>
    <lineage>
        <taxon>Bacteria</taxon>
        <taxon>Pseudomonadati</taxon>
        <taxon>Bacteroidota</taxon>
        <taxon>Flavobacteriia</taxon>
        <taxon>Flavobacteriales</taxon>
        <taxon>Flavobacteriaceae</taxon>
        <taxon>Flavobacterium</taxon>
    </lineage>
</organism>
<dbReference type="AlphaFoldDB" id="A0A246GC32"/>
<proteinExistence type="predicted"/>